<keyword evidence="2" id="KW-0378">Hydrolase</keyword>
<dbReference type="InterPro" id="IPR029058">
    <property type="entry name" value="AB_hydrolase_fold"/>
</dbReference>
<accession>A0A4R2PS39</accession>
<dbReference type="PANTHER" id="PTHR11614">
    <property type="entry name" value="PHOSPHOLIPASE-RELATED"/>
    <property type="match status" value="1"/>
</dbReference>
<dbReference type="PRINTS" id="PR00111">
    <property type="entry name" value="ABHYDROLASE"/>
</dbReference>
<dbReference type="InterPro" id="IPR000073">
    <property type="entry name" value="AB_hydrolase_1"/>
</dbReference>
<dbReference type="PROSITE" id="PS51257">
    <property type="entry name" value="PROKAR_LIPOPROTEIN"/>
    <property type="match status" value="1"/>
</dbReference>
<dbReference type="InParanoid" id="A0A4R2PS39"/>
<name>A0A4R2PS39_RHOSA</name>
<feature type="domain" description="Serine aminopeptidase S33" evidence="1">
    <location>
        <begin position="68"/>
        <end position="303"/>
    </location>
</feature>
<protein>
    <submittedName>
        <fullName evidence="2">Alpha-beta hydrolase superfamily lysophospholipase</fullName>
    </submittedName>
</protein>
<organism evidence="2 3">
    <name type="scientific">Rhodothalassium salexigens DSM 2132</name>
    <dbReference type="NCBI Taxonomy" id="1188247"/>
    <lineage>
        <taxon>Bacteria</taxon>
        <taxon>Pseudomonadati</taxon>
        <taxon>Pseudomonadota</taxon>
        <taxon>Alphaproteobacteria</taxon>
        <taxon>Rhodothalassiales</taxon>
        <taxon>Rhodothalassiaceae</taxon>
        <taxon>Rhodothalassium</taxon>
    </lineage>
</organism>
<evidence type="ECO:0000313" key="3">
    <source>
        <dbReference type="Proteomes" id="UP000295399"/>
    </source>
</evidence>
<dbReference type="GO" id="GO:0016787">
    <property type="term" value="F:hydrolase activity"/>
    <property type="evidence" value="ECO:0007669"/>
    <property type="project" value="UniProtKB-KW"/>
</dbReference>
<comment type="caution">
    <text evidence="2">The sequence shown here is derived from an EMBL/GenBank/DDBJ whole genome shotgun (WGS) entry which is preliminary data.</text>
</comment>
<proteinExistence type="predicted"/>
<reference evidence="2 3" key="1">
    <citation type="submission" date="2019-03" db="EMBL/GenBank/DDBJ databases">
        <title>Genomic Encyclopedia of Type Strains, Phase IV (KMG-IV): sequencing the most valuable type-strain genomes for metagenomic binning, comparative biology and taxonomic classification.</title>
        <authorList>
            <person name="Goeker M."/>
        </authorList>
    </citation>
    <scope>NUCLEOTIDE SEQUENCE [LARGE SCALE GENOMIC DNA]</scope>
    <source>
        <strain evidence="2 3">DSM 2132</strain>
    </source>
</reference>
<dbReference type="AlphaFoldDB" id="A0A4R2PS39"/>
<evidence type="ECO:0000259" key="1">
    <source>
        <dbReference type="Pfam" id="PF12146"/>
    </source>
</evidence>
<dbReference type="InterPro" id="IPR022742">
    <property type="entry name" value="Hydrolase_4"/>
</dbReference>
<dbReference type="Gene3D" id="3.40.50.1820">
    <property type="entry name" value="alpha/beta hydrolase"/>
    <property type="match status" value="1"/>
</dbReference>
<gene>
    <name evidence="2" type="ORF">EV659_102302</name>
</gene>
<keyword evidence="3" id="KW-1185">Reference proteome</keyword>
<sequence>MAMGWRRRMGPVLAVLGLLALAGCAARYELPEAAPDALAPGAPGWDGARAVMADGTALATARWGRADDPEAVFLALHGFNDYRCGYAVPAPDLVGERALLVSYDQRGFGDDAQAGLWPGNDRLVADAATMVALVRARYPKARLYLLGVSMGGAVALQVAADPATAPALDGVVLVAPAVWGWSTLNPFYALSLRLVALVAPGWSPTGEGLDRVPSDNRALLAAMGADARVIKATRMATVKGLVDTMDAGLKAADGVRVPWLAVYGGRDQIVPADPVARLERTLPADLGRLERFPDSYHMMLRDRGRAPVLRAIRSFAGLAPVAPSTPAAVADVGVCRAYEAAARPVEALADPVVAGDEARDGGAVGPALSGAGS</sequence>
<dbReference type="InterPro" id="IPR051044">
    <property type="entry name" value="MAG_DAG_Lipase"/>
</dbReference>
<dbReference type="RefSeq" id="WP_132707549.1">
    <property type="nucleotide sequence ID" value="NZ_JACIGF010000002.1"/>
</dbReference>
<dbReference type="EMBL" id="SLXO01000002">
    <property type="protein sequence ID" value="TCP37894.1"/>
    <property type="molecule type" value="Genomic_DNA"/>
</dbReference>
<dbReference type="Proteomes" id="UP000295399">
    <property type="component" value="Unassembled WGS sequence"/>
</dbReference>
<dbReference type="Pfam" id="PF12146">
    <property type="entry name" value="Hydrolase_4"/>
    <property type="match status" value="1"/>
</dbReference>
<dbReference type="OrthoDB" id="9806902at2"/>
<dbReference type="SUPFAM" id="SSF53474">
    <property type="entry name" value="alpha/beta-Hydrolases"/>
    <property type="match status" value="1"/>
</dbReference>
<evidence type="ECO:0000313" key="2">
    <source>
        <dbReference type="EMBL" id="TCP37894.1"/>
    </source>
</evidence>